<dbReference type="Gene3D" id="3.40.50.1820">
    <property type="entry name" value="alpha/beta hydrolase"/>
    <property type="match status" value="2"/>
</dbReference>
<dbReference type="SUPFAM" id="SSF53474">
    <property type="entry name" value="alpha/beta-Hydrolases"/>
    <property type="match status" value="1"/>
</dbReference>
<dbReference type="Proteomes" id="UP000005952">
    <property type="component" value="Chromosome"/>
</dbReference>
<reference evidence="1 2" key="1">
    <citation type="journal article" date="2013" name="Genome Announc.">
        <title>Genome sequences for three denitrifying bacterial strains isolated from a uranium- and nitrate-contaminated subsurface environment.</title>
        <authorList>
            <person name="Venkatramanan R."/>
            <person name="Prakash O."/>
            <person name="Woyke T."/>
            <person name="Chain P."/>
            <person name="Goodwin L.A."/>
            <person name="Watson D."/>
            <person name="Brooks S."/>
            <person name="Kostka J.E."/>
            <person name="Green S.J."/>
        </authorList>
    </citation>
    <scope>NUCLEOTIDE SEQUENCE [LARGE SCALE GENOMIC DNA]</scope>
    <source>
        <strain evidence="1 2">1NES1</strain>
    </source>
</reference>
<protein>
    <submittedName>
        <fullName evidence="1">Poly (3-hydroxybutyrate) depolymerase</fullName>
    </submittedName>
</protein>
<dbReference type="InterPro" id="IPR029058">
    <property type="entry name" value="AB_hydrolase_fold"/>
</dbReference>
<evidence type="ECO:0000313" key="1">
    <source>
        <dbReference type="EMBL" id="AGK56234.1"/>
    </source>
</evidence>
<gene>
    <name evidence="1" type="ORF">HYPDE_22738</name>
</gene>
<dbReference type="EMBL" id="CP005587">
    <property type="protein sequence ID" value="AGK56234.1"/>
    <property type="molecule type" value="Genomic_DNA"/>
</dbReference>
<evidence type="ECO:0000313" key="2">
    <source>
        <dbReference type="Proteomes" id="UP000005952"/>
    </source>
</evidence>
<name>N0AYL6_9HYPH</name>
<dbReference type="PANTHER" id="PTHR42972:SF8">
    <property type="entry name" value="POLYHYDROXYBUTYRATE DEPOLYMERASE"/>
    <property type="match status" value="1"/>
</dbReference>
<dbReference type="PANTHER" id="PTHR42972">
    <property type="entry name" value="TOL-PAL SYSTEM PROTEIN TOLB"/>
    <property type="match status" value="1"/>
</dbReference>
<accession>N0AYL6</accession>
<proteinExistence type="predicted"/>
<dbReference type="AlphaFoldDB" id="N0AYL6"/>
<dbReference type="HOGENOM" id="CLU_042524_1_0_5"/>
<dbReference type="eggNOG" id="COG3509">
    <property type="taxonomic scope" value="Bacteria"/>
</dbReference>
<dbReference type="KEGG" id="hdt:HYPDE_22738"/>
<sequence>MAGCREAPRETTAALPALGANINETTVSGISSGAYMAGQFQMAHAKRVIGAAIIAGGPYGCSESIFANTIPGAGTAFLNLSKAVNGCMLNLLESWGVADPTELAKKAEARADKGEIDPIGDVRRDRIYLFTGTSDRTVAPSIVKHAAEFYAKLGVPSANIELVSNLPAGHAFVTDDKGNACEISAEPYVVDCNYDQAGALLKQMYGSLQPRAETPTGDFINFDQRPFAGSDMSGSGLAETGVVYVPKACRETSGCRVHVAFHGCAQNRETVGDAFIKESGFARWADTNRLIVLFPQVAASPINPQGCWDWWGYTGPQYLTRDAPQIAAVNRMLDGLQASAGGA</sequence>
<keyword evidence="2" id="KW-1185">Reference proteome</keyword>
<organism evidence="1 2">
    <name type="scientific">Hyphomicrobium denitrificans 1NES1</name>
    <dbReference type="NCBI Taxonomy" id="670307"/>
    <lineage>
        <taxon>Bacteria</taxon>
        <taxon>Pseudomonadati</taxon>
        <taxon>Pseudomonadota</taxon>
        <taxon>Alphaproteobacteria</taxon>
        <taxon>Hyphomicrobiales</taxon>
        <taxon>Hyphomicrobiaceae</taxon>
        <taxon>Hyphomicrobium</taxon>
    </lineage>
</organism>
<dbReference type="STRING" id="670307.HYPDE_22738"/>